<accession>A0A6A6C5P7</accession>
<dbReference type="EMBL" id="ML993613">
    <property type="protein sequence ID" value="KAF2162497.1"/>
    <property type="molecule type" value="Genomic_DNA"/>
</dbReference>
<dbReference type="Proteomes" id="UP000799537">
    <property type="component" value="Unassembled WGS sequence"/>
</dbReference>
<name>A0A6A6C5P7_ZASCE</name>
<dbReference type="RefSeq" id="XP_033663386.1">
    <property type="nucleotide sequence ID" value="XM_033808433.1"/>
</dbReference>
<evidence type="ECO:0000313" key="2">
    <source>
        <dbReference type="Proteomes" id="UP000799537"/>
    </source>
</evidence>
<reference evidence="1" key="1">
    <citation type="journal article" date="2020" name="Stud. Mycol.">
        <title>101 Dothideomycetes genomes: a test case for predicting lifestyles and emergence of pathogens.</title>
        <authorList>
            <person name="Haridas S."/>
            <person name="Albert R."/>
            <person name="Binder M."/>
            <person name="Bloem J."/>
            <person name="Labutti K."/>
            <person name="Salamov A."/>
            <person name="Andreopoulos B."/>
            <person name="Baker S."/>
            <person name="Barry K."/>
            <person name="Bills G."/>
            <person name="Bluhm B."/>
            <person name="Cannon C."/>
            <person name="Castanera R."/>
            <person name="Culley D."/>
            <person name="Daum C."/>
            <person name="Ezra D."/>
            <person name="Gonzalez J."/>
            <person name="Henrissat B."/>
            <person name="Kuo A."/>
            <person name="Liang C."/>
            <person name="Lipzen A."/>
            <person name="Lutzoni F."/>
            <person name="Magnuson J."/>
            <person name="Mondo S."/>
            <person name="Nolan M."/>
            <person name="Ohm R."/>
            <person name="Pangilinan J."/>
            <person name="Park H.-J."/>
            <person name="Ramirez L."/>
            <person name="Alfaro M."/>
            <person name="Sun H."/>
            <person name="Tritt A."/>
            <person name="Yoshinaga Y."/>
            <person name="Zwiers L.-H."/>
            <person name="Turgeon B."/>
            <person name="Goodwin S."/>
            <person name="Spatafora J."/>
            <person name="Crous P."/>
            <person name="Grigoriev I."/>
        </authorList>
    </citation>
    <scope>NUCLEOTIDE SEQUENCE</scope>
    <source>
        <strain evidence="1">ATCC 36951</strain>
    </source>
</reference>
<keyword evidence="2" id="KW-1185">Reference proteome</keyword>
<dbReference type="AlphaFoldDB" id="A0A6A6C5P7"/>
<sequence length="244" mass="27137">MFNGTSTNGGNATNDNSHIPKVDDAIIQFSRHSGPCKLCNTQLSPFQDLPIHWQSCSNQNRLALKATPSIYLQQFNLAESDFHHLKTLRNPTDVNTEGAKILWILQSIERLGENDYRGALESLSAEGYAGSELKREIIEIVLGNLNRNGNVLSTVLAVEDALHFDSESSRLSLNDRTSDVGLLPYWKVYEVEFLRAKLSGGGKFKEIYEEFVGWDRVKRDALPGKGPLGVAVWLFKLKTSGDAV</sequence>
<proteinExistence type="predicted"/>
<dbReference type="GeneID" id="54561705"/>
<protein>
    <submittedName>
        <fullName evidence="1">Uncharacterized protein</fullName>
    </submittedName>
</protein>
<evidence type="ECO:0000313" key="1">
    <source>
        <dbReference type="EMBL" id="KAF2162497.1"/>
    </source>
</evidence>
<gene>
    <name evidence="1" type="ORF">M409DRAFT_27120</name>
</gene>
<organism evidence="1 2">
    <name type="scientific">Zasmidium cellare ATCC 36951</name>
    <dbReference type="NCBI Taxonomy" id="1080233"/>
    <lineage>
        <taxon>Eukaryota</taxon>
        <taxon>Fungi</taxon>
        <taxon>Dikarya</taxon>
        <taxon>Ascomycota</taxon>
        <taxon>Pezizomycotina</taxon>
        <taxon>Dothideomycetes</taxon>
        <taxon>Dothideomycetidae</taxon>
        <taxon>Mycosphaerellales</taxon>
        <taxon>Mycosphaerellaceae</taxon>
        <taxon>Zasmidium</taxon>
    </lineage>
</organism>